<dbReference type="EMBL" id="JBJXBP010000007">
    <property type="protein sequence ID" value="KAL3818011.1"/>
    <property type="molecule type" value="Genomic_DNA"/>
</dbReference>
<evidence type="ECO:0000313" key="2">
    <source>
        <dbReference type="EMBL" id="KAL3818011.1"/>
    </source>
</evidence>
<dbReference type="Proteomes" id="UP001634393">
    <property type="component" value="Unassembled WGS sequence"/>
</dbReference>
<feature type="compositionally biased region" description="Low complexity" evidence="1">
    <location>
        <begin position="77"/>
        <end position="99"/>
    </location>
</feature>
<sequence>MSDNNSGSENEDDRILGDQERGRNRHVNRVIFPTAATLILPSHDITPTPAPGQTHVRRTRPMPQPEWWTPPPPPSFPATDLPPSSSSSTPIGIFSIFHS</sequence>
<organism evidence="2 3">
    <name type="scientific">Penstemon smallii</name>
    <dbReference type="NCBI Taxonomy" id="265156"/>
    <lineage>
        <taxon>Eukaryota</taxon>
        <taxon>Viridiplantae</taxon>
        <taxon>Streptophyta</taxon>
        <taxon>Embryophyta</taxon>
        <taxon>Tracheophyta</taxon>
        <taxon>Spermatophyta</taxon>
        <taxon>Magnoliopsida</taxon>
        <taxon>eudicotyledons</taxon>
        <taxon>Gunneridae</taxon>
        <taxon>Pentapetalae</taxon>
        <taxon>asterids</taxon>
        <taxon>lamiids</taxon>
        <taxon>Lamiales</taxon>
        <taxon>Plantaginaceae</taxon>
        <taxon>Cheloneae</taxon>
        <taxon>Penstemon</taxon>
    </lineage>
</organism>
<evidence type="ECO:0000256" key="1">
    <source>
        <dbReference type="SAM" id="MobiDB-lite"/>
    </source>
</evidence>
<feature type="region of interest" description="Disordered" evidence="1">
    <location>
        <begin position="1"/>
        <end position="26"/>
    </location>
</feature>
<gene>
    <name evidence="2" type="ORF">ACJIZ3_003916</name>
</gene>
<feature type="compositionally biased region" description="Basic and acidic residues" evidence="1">
    <location>
        <begin position="13"/>
        <end position="22"/>
    </location>
</feature>
<feature type="compositionally biased region" description="Pro residues" evidence="1">
    <location>
        <begin position="62"/>
        <end position="76"/>
    </location>
</feature>
<evidence type="ECO:0000313" key="3">
    <source>
        <dbReference type="Proteomes" id="UP001634393"/>
    </source>
</evidence>
<feature type="region of interest" description="Disordered" evidence="1">
    <location>
        <begin position="41"/>
        <end position="99"/>
    </location>
</feature>
<proteinExistence type="predicted"/>
<protein>
    <submittedName>
        <fullName evidence="2">Uncharacterized protein</fullName>
    </submittedName>
</protein>
<reference evidence="2 3" key="1">
    <citation type="submission" date="2024-12" db="EMBL/GenBank/DDBJ databases">
        <title>The unique morphological basis and parallel evolutionary history of personate flowers in Penstemon.</title>
        <authorList>
            <person name="Depatie T.H."/>
            <person name="Wessinger C.A."/>
        </authorList>
    </citation>
    <scope>NUCLEOTIDE SEQUENCE [LARGE SCALE GENOMIC DNA]</scope>
    <source>
        <strain evidence="2">WTNN_2</strain>
        <tissue evidence="2">Leaf</tissue>
    </source>
</reference>
<dbReference type="AlphaFoldDB" id="A0ABD3S0M7"/>
<name>A0ABD3S0M7_9LAMI</name>
<comment type="caution">
    <text evidence="2">The sequence shown here is derived from an EMBL/GenBank/DDBJ whole genome shotgun (WGS) entry which is preliminary data.</text>
</comment>
<accession>A0ABD3S0M7</accession>
<keyword evidence="3" id="KW-1185">Reference proteome</keyword>